<reference evidence="7" key="2">
    <citation type="submission" date="2019-11" db="EMBL/GenBank/DDBJ databases">
        <title>Improved Assembly of Tolypothrix boutellei genome.</title>
        <authorList>
            <person name="Sarangi A.N."/>
            <person name="Mukherjee M."/>
            <person name="Ghosh S."/>
            <person name="Singh D."/>
            <person name="Das A."/>
            <person name="Kant S."/>
            <person name="Prusty A."/>
            <person name="Tripathy S."/>
        </authorList>
    </citation>
    <scope>NUCLEOTIDE SEQUENCE</scope>
    <source>
        <strain evidence="7">VB521301</strain>
    </source>
</reference>
<dbReference type="Proteomes" id="UP000029738">
    <property type="component" value="Unassembled WGS sequence"/>
</dbReference>
<dbReference type="InterPro" id="IPR051544">
    <property type="entry name" value="TPS_OM_transporter"/>
</dbReference>
<dbReference type="GO" id="GO:0098046">
    <property type="term" value="C:type V protein secretion system complex"/>
    <property type="evidence" value="ECO:0007669"/>
    <property type="project" value="TreeGrafter"/>
</dbReference>
<feature type="domain" description="Haemolysin activator HlyB C-terminal" evidence="5">
    <location>
        <begin position="249"/>
        <end position="562"/>
    </location>
</feature>
<evidence type="ECO:0000256" key="4">
    <source>
        <dbReference type="SAM" id="MobiDB-lite"/>
    </source>
</evidence>
<dbReference type="InterPro" id="IPR005565">
    <property type="entry name" value="Hemolysn_activator_HlyB_C"/>
</dbReference>
<evidence type="ECO:0000256" key="1">
    <source>
        <dbReference type="ARBA" id="ARBA00022452"/>
    </source>
</evidence>
<protein>
    <submittedName>
        <fullName evidence="8">Hemolysin activation/secretion protein</fullName>
    </submittedName>
    <submittedName>
        <fullName evidence="7">ShlB/FhaC/HecB family hemolysin secretion/activation protein</fullName>
    </submittedName>
</protein>
<feature type="region of interest" description="Disordered" evidence="4">
    <location>
        <begin position="51"/>
        <end position="99"/>
    </location>
</feature>
<dbReference type="PANTHER" id="PTHR34597">
    <property type="entry name" value="SLR1661 PROTEIN"/>
    <property type="match status" value="1"/>
</dbReference>
<evidence type="ECO:0000313" key="7">
    <source>
        <dbReference type="EMBL" id="KAF3888461.1"/>
    </source>
</evidence>
<keyword evidence="2" id="KW-0812">Transmembrane</keyword>
<dbReference type="Gene3D" id="2.40.160.50">
    <property type="entry name" value="membrane protein fhac: a member of the omp85/tpsb transporter family"/>
    <property type="match status" value="1"/>
</dbReference>
<dbReference type="OrthoDB" id="596066at2"/>
<evidence type="ECO:0000313" key="9">
    <source>
        <dbReference type="Proteomes" id="UP000029738"/>
    </source>
</evidence>
<evidence type="ECO:0000313" key="8">
    <source>
        <dbReference type="EMBL" id="KIE07999.1"/>
    </source>
</evidence>
<reference evidence="8" key="1">
    <citation type="journal article" date="2015" name="Genome Announc.">
        <title>Draft Genome Sequence of Tolypothrix boutellei Strain VB521301.</title>
        <authorList>
            <person name="Chandrababunaidu M.M."/>
            <person name="Singh D."/>
            <person name="Sen D."/>
            <person name="Bhan S."/>
            <person name="Das S."/>
            <person name="Gupta A."/>
            <person name="Adhikary S.P."/>
            <person name="Tripathy S."/>
        </authorList>
    </citation>
    <scope>NUCLEOTIDE SEQUENCE</scope>
    <source>
        <strain evidence="8">VB521301</strain>
    </source>
</reference>
<gene>
    <name evidence="8" type="ORF">DA73_0244435</name>
    <name evidence="7" type="ORF">DA73_0400025490</name>
</gene>
<keyword evidence="9" id="KW-1185">Reference proteome</keyword>
<keyword evidence="3" id="KW-0998">Cell outer membrane</keyword>
<dbReference type="GO" id="GO:0008320">
    <property type="term" value="F:protein transmembrane transporter activity"/>
    <property type="evidence" value="ECO:0007669"/>
    <property type="project" value="TreeGrafter"/>
</dbReference>
<dbReference type="GO" id="GO:0046819">
    <property type="term" value="P:protein secretion by the type V secretion system"/>
    <property type="evidence" value="ECO:0007669"/>
    <property type="project" value="TreeGrafter"/>
</dbReference>
<evidence type="ECO:0000256" key="3">
    <source>
        <dbReference type="ARBA" id="ARBA00023237"/>
    </source>
</evidence>
<name>A0A0C1QRA5_9CYAN</name>
<accession>A0A0C1QRA5</accession>
<keyword evidence="1" id="KW-0472">Membrane</keyword>
<evidence type="ECO:0000256" key="2">
    <source>
        <dbReference type="ARBA" id="ARBA00022692"/>
    </source>
</evidence>
<feature type="domain" description="Polypeptide-transport-associated ShlB-type" evidence="6">
    <location>
        <begin position="108"/>
        <end position="185"/>
    </location>
</feature>
<feature type="compositionally biased region" description="Pro residues" evidence="4">
    <location>
        <begin position="70"/>
        <end position="93"/>
    </location>
</feature>
<sequence length="605" mass="67072">MLNKRFLSFYYQRGLLSLLAPTLTLFSSLHQKPLSAQTLNTAQALQLKSEIGQTQPPPDIFRRPEEENPPLAPETPPIIPPPEKLFPSPPPTPQTEEAVPNDFAGTITVERFDVIGSSVFNRKQLTAVVKEFINKPITFAELLQASEAISQLYRNEGYITSGAFIPANQTFKVKGSVVTIQVIEGRLENIQVRGLKRLNPNYIRSRLEIATDKPLNVNRLLRALQLLQLNPLIGNISAELATGSTPGANVLDVRVTEAKTLSAQIAFDNNRSPSVGSFQRRIQLNQANLLGLGDGLNIAYTNTTGSNDVEARYTLPINPHNGTLEFSYNYTTSDVIEKPFDILDIEGTSQDFSLTLRQPIVETPNEEFALGLTASRRESEVDFLGDITGKRVGFPVPGSDEGNTRLSVLRFFQDWTKRSSRQVLAARSQFSFGLDVFNATTNDNAPDARFFSWRGQAQWVRLLAPDTIVLIRAEAQLADRALVPLEQFGLGGQRTVRGYRQDLLLTDNAFSASAELRYPILQAPQLGGVLQITPFVDYGTVWNSSGNSDSDPNNLVSVGLGLLWQSNRLNARFDWGIPLVSVDSRDEDSLQEKGLYFSIVYTQPF</sequence>
<dbReference type="EMBL" id="JHEG04000001">
    <property type="protein sequence ID" value="KAF3888461.1"/>
    <property type="molecule type" value="Genomic_DNA"/>
</dbReference>
<dbReference type="Pfam" id="PF03865">
    <property type="entry name" value="ShlB"/>
    <property type="match status" value="1"/>
</dbReference>
<dbReference type="EMBL" id="JHEG02000059">
    <property type="protein sequence ID" value="KIE07999.1"/>
    <property type="molecule type" value="Genomic_DNA"/>
</dbReference>
<dbReference type="PANTHER" id="PTHR34597:SF1">
    <property type="entry name" value="HEME_HEMOPEXIN TRANSPORTER PROTEIN HUXB"/>
    <property type="match status" value="1"/>
</dbReference>
<organism evidence="8">
    <name type="scientific">Tolypothrix bouteillei VB521301</name>
    <dbReference type="NCBI Taxonomy" id="1479485"/>
    <lineage>
        <taxon>Bacteria</taxon>
        <taxon>Bacillati</taxon>
        <taxon>Cyanobacteriota</taxon>
        <taxon>Cyanophyceae</taxon>
        <taxon>Nostocales</taxon>
        <taxon>Tolypothrichaceae</taxon>
        <taxon>Tolypothrix</taxon>
    </lineage>
</organism>
<keyword evidence="1" id="KW-1134">Transmembrane beta strand</keyword>
<proteinExistence type="predicted"/>
<dbReference type="InterPro" id="IPR013686">
    <property type="entry name" value="Polypept-transport_assoc_ShlB"/>
</dbReference>
<dbReference type="Pfam" id="PF08479">
    <property type="entry name" value="POTRA_2"/>
    <property type="match status" value="1"/>
</dbReference>
<dbReference type="AlphaFoldDB" id="A0A0C1QRA5"/>
<dbReference type="STRING" id="1479485.DA73_0244435"/>
<dbReference type="Gene3D" id="3.10.20.310">
    <property type="entry name" value="membrane protein fhac"/>
    <property type="match status" value="1"/>
</dbReference>
<evidence type="ECO:0000259" key="5">
    <source>
        <dbReference type="Pfam" id="PF03865"/>
    </source>
</evidence>
<comment type="caution">
    <text evidence="8">The sequence shown here is derived from an EMBL/GenBank/DDBJ whole genome shotgun (WGS) entry which is preliminary data.</text>
</comment>
<evidence type="ECO:0000259" key="6">
    <source>
        <dbReference type="Pfam" id="PF08479"/>
    </source>
</evidence>